<dbReference type="Pfam" id="PF00582">
    <property type="entry name" value="Usp"/>
    <property type="match status" value="2"/>
</dbReference>
<protein>
    <submittedName>
        <fullName evidence="5">Nucleotide-binding universal stress UspA family protein</fullName>
    </submittedName>
</protein>
<evidence type="ECO:0000256" key="2">
    <source>
        <dbReference type="ARBA" id="ARBA00022741"/>
    </source>
</evidence>
<feature type="domain" description="UspA" evidence="4">
    <location>
        <begin position="178"/>
        <end position="315"/>
    </location>
</feature>
<feature type="domain" description="UspA" evidence="4">
    <location>
        <begin position="19"/>
        <end position="158"/>
    </location>
</feature>
<evidence type="ECO:0000313" key="6">
    <source>
        <dbReference type="Proteomes" id="UP000253426"/>
    </source>
</evidence>
<keyword evidence="3" id="KW-0067">ATP-binding</keyword>
<dbReference type="CDD" id="cd00293">
    <property type="entry name" value="USP-like"/>
    <property type="match status" value="2"/>
</dbReference>
<dbReference type="InterPro" id="IPR006015">
    <property type="entry name" value="Universal_stress_UspA"/>
</dbReference>
<dbReference type="PRINTS" id="PR01438">
    <property type="entry name" value="UNVRSLSTRESS"/>
</dbReference>
<evidence type="ECO:0000313" key="5">
    <source>
        <dbReference type="EMBL" id="RBP46451.1"/>
    </source>
</evidence>
<evidence type="ECO:0000256" key="3">
    <source>
        <dbReference type="ARBA" id="ARBA00022840"/>
    </source>
</evidence>
<reference evidence="5 6" key="1">
    <citation type="submission" date="2018-06" db="EMBL/GenBank/DDBJ databases">
        <title>Genomic Encyclopedia of Type Strains, Phase IV (KMG-IV): sequencing the most valuable type-strain genomes for metagenomic binning, comparative biology and taxonomic classification.</title>
        <authorList>
            <person name="Goeker M."/>
        </authorList>
    </citation>
    <scope>NUCLEOTIDE SEQUENCE [LARGE SCALE GENOMIC DNA]</scope>
    <source>
        <strain evidence="5 6">DSM 25532</strain>
    </source>
</reference>
<evidence type="ECO:0000259" key="4">
    <source>
        <dbReference type="Pfam" id="PF00582"/>
    </source>
</evidence>
<dbReference type="InterPro" id="IPR014729">
    <property type="entry name" value="Rossmann-like_a/b/a_fold"/>
</dbReference>
<dbReference type="Proteomes" id="UP000253426">
    <property type="component" value="Unassembled WGS sequence"/>
</dbReference>
<dbReference type="RefSeq" id="WP_113957963.1">
    <property type="nucleotide sequence ID" value="NZ_QNRR01000002.1"/>
</dbReference>
<dbReference type="OrthoDB" id="9794782at2"/>
<comment type="similarity">
    <text evidence="1">Belongs to the universal stress protein A family.</text>
</comment>
<accession>A0A366HRZ3</accession>
<dbReference type="PANTHER" id="PTHR46268">
    <property type="entry name" value="STRESS RESPONSE PROTEIN NHAX"/>
    <property type="match status" value="1"/>
</dbReference>
<dbReference type="AlphaFoldDB" id="A0A366HRZ3"/>
<dbReference type="SUPFAM" id="SSF52402">
    <property type="entry name" value="Adenine nucleotide alpha hydrolases-like"/>
    <property type="match status" value="2"/>
</dbReference>
<dbReference type="PANTHER" id="PTHR46268:SF27">
    <property type="entry name" value="UNIVERSAL STRESS PROTEIN RV2623"/>
    <property type="match status" value="1"/>
</dbReference>
<gene>
    <name evidence="5" type="ORF">DES53_102842</name>
</gene>
<proteinExistence type="inferred from homology"/>
<keyword evidence="2" id="KW-0547">Nucleotide-binding</keyword>
<organism evidence="5 6">
    <name type="scientific">Roseimicrobium gellanilyticum</name>
    <dbReference type="NCBI Taxonomy" id="748857"/>
    <lineage>
        <taxon>Bacteria</taxon>
        <taxon>Pseudomonadati</taxon>
        <taxon>Verrucomicrobiota</taxon>
        <taxon>Verrucomicrobiia</taxon>
        <taxon>Verrucomicrobiales</taxon>
        <taxon>Verrucomicrobiaceae</taxon>
        <taxon>Roseimicrobium</taxon>
    </lineage>
</organism>
<dbReference type="Gene3D" id="3.40.50.620">
    <property type="entry name" value="HUPs"/>
    <property type="match status" value="2"/>
</dbReference>
<evidence type="ECO:0000256" key="1">
    <source>
        <dbReference type="ARBA" id="ARBA00008791"/>
    </source>
</evidence>
<name>A0A366HRZ3_9BACT</name>
<dbReference type="GO" id="GO:0005524">
    <property type="term" value="F:ATP binding"/>
    <property type="evidence" value="ECO:0007669"/>
    <property type="project" value="UniProtKB-KW"/>
</dbReference>
<sequence>MKTAYSTAAPVAESASRVRRILAPTDFSPLSRAAVSATVALVMASPGASVTLLHVVDPSEDNDAEHDAAHHHAPLSTRINQADRWMKELRSQYSIQNSEMLETRIATGSAVQVICDMARDEGFDLLVMSSHGRMGLARMSIGSVAEQVVQQAPCPVLVGKALRNKAGTLTPCPPEFRFSRILVGYDHRAGAQHALDMACALDAREGAHITLVHALEPAPAWPPCSADSQTQALCVHEALVRMAKVQEERMPESRNWDLRVENGEPWDVIVKLAKEADSDLIIVGPHEHTRWGHSYVGSTAQWVVRQAPCPVLVVK</sequence>
<keyword evidence="6" id="KW-1185">Reference proteome</keyword>
<comment type="caution">
    <text evidence="5">The sequence shown here is derived from an EMBL/GenBank/DDBJ whole genome shotgun (WGS) entry which is preliminary data.</text>
</comment>
<dbReference type="InterPro" id="IPR006016">
    <property type="entry name" value="UspA"/>
</dbReference>
<dbReference type="EMBL" id="QNRR01000002">
    <property type="protein sequence ID" value="RBP46451.1"/>
    <property type="molecule type" value="Genomic_DNA"/>
</dbReference>